<accession>A0A381NC89</accession>
<dbReference type="NCBIfam" id="NF005560">
    <property type="entry name" value="PRK07233.1"/>
    <property type="match status" value="1"/>
</dbReference>
<dbReference type="Pfam" id="PF01593">
    <property type="entry name" value="Amino_oxidase"/>
    <property type="match status" value="1"/>
</dbReference>
<sequence>VAGLAAAYHLAKEGHFAEVFEQADFLGGQASTFDVFGGRLERGYHHLFVSDTEITDLIHELGLGEKLAWLESSVGFYHGGRIWDFASPMDLLRFKPLPILSRLRVGLWTLILQKTKSRGKFEGVTAKDWLSRRMGRKGYEVIWEPLLRGKFGEFYDKISMTWIWNKVTLRVASRKGVGQKEHLGYPMGSFGEVIDVLAERVVQQGSAVHTSALVSQIVESDGSATALDVLLKEGEPERREYDAVIATTPSYVFARLAPSIPVEYQSKLTDIDYLSAVLMVLVMDRPFTNKYWLNIADPDIPFVALIEHTNLIDKGLYGGKHILYISNYPSRESELYWKSAEELIDLFVPHLQKINPDFDRSWVIEYHHHRVDGAQPIVGVNYGAGIPDHRTPLRGLYLANTTQIYPEDRGTNYSVRMGRQVARIVVEDSQRGSEQSLPSRAEEG</sequence>
<evidence type="ECO:0000313" key="2">
    <source>
        <dbReference type="EMBL" id="SUZ51358.1"/>
    </source>
</evidence>
<organism evidence="2">
    <name type="scientific">marine metagenome</name>
    <dbReference type="NCBI Taxonomy" id="408172"/>
    <lineage>
        <taxon>unclassified sequences</taxon>
        <taxon>metagenomes</taxon>
        <taxon>ecological metagenomes</taxon>
    </lineage>
</organism>
<dbReference type="InterPro" id="IPR050464">
    <property type="entry name" value="Zeta_carotene_desat/Oxidored"/>
</dbReference>
<evidence type="ECO:0000259" key="1">
    <source>
        <dbReference type="Pfam" id="PF01593"/>
    </source>
</evidence>
<dbReference type="EMBL" id="UINC01000221">
    <property type="protein sequence ID" value="SUZ51358.1"/>
    <property type="molecule type" value="Genomic_DNA"/>
</dbReference>
<dbReference type="Gene3D" id="3.50.50.60">
    <property type="entry name" value="FAD/NAD(P)-binding domain"/>
    <property type="match status" value="1"/>
</dbReference>
<dbReference type="InterPro" id="IPR002937">
    <property type="entry name" value="Amino_oxidase"/>
</dbReference>
<dbReference type="PANTHER" id="PTHR42923:SF46">
    <property type="entry name" value="AMINE OXIDASE"/>
    <property type="match status" value="1"/>
</dbReference>
<protein>
    <recommendedName>
        <fullName evidence="1">Amine oxidase domain-containing protein</fullName>
    </recommendedName>
</protein>
<dbReference type="GO" id="GO:0016491">
    <property type="term" value="F:oxidoreductase activity"/>
    <property type="evidence" value="ECO:0007669"/>
    <property type="project" value="InterPro"/>
</dbReference>
<dbReference type="SUPFAM" id="SSF51905">
    <property type="entry name" value="FAD/NAD(P)-binding domain"/>
    <property type="match status" value="1"/>
</dbReference>
<dbReference type="InterPro" id="IPR036188">
    <property type="entry name" value="FAD/NAD-bd_sf"/>
</dbReference>
<reference evidence="2" key="1">
    <citation type="submission" date="2018-05" db="EMBL/GenBank/DDBJ databases">
        <authorList>
            <person name="Lanie J.A."/>
            <person name="Ng W.-L."/>
            <person name="Kazmierczak K.M."/>
            <person name="Andrzejewski T.M."/>
            <person name="Davidsen T.M."/>
            <person name="Wayne K.J."/>
            <person name="Tettelin H."/>
            <person name="Glass J.I."/>
            <person name="Rusch D."/>
            <person name="Podicherti R."/>
            <person name="Tsui H.-C.T."/>
            <person name="Winkler M.E."/>
        </authorList>
    </citation>
    <scope>NUCLEOTIDE SEQUENCE</scope>
</reference>
<feature type="non-terminal residue" evidence="2">
    <location>
        <position position="1"/>
    </location>
</feature>
<name>A0A381NC89_9ZZZZ</name>
<dbReference type="PANTHER" id="PTHR42923">
    <property type="entry name" value="PROTOPORPHYRINOGEN OXIDASE"/>
    <property type="match status" value="1"/>
</dbReference>
<gene>
    <name evidence="2" type="ORF">METZ01_LOCUS4212</name>
</gene>
<dbReference type="AlphaFoldDB" id="A0A381NC89"/>
<feature type="domain" description="Amine oxidase" evidence="1">
    <location>
        <begin position="1"/>
        <end position="404"/>
    </location>
</feature>
<proteinExistence type="predicted"/>